<dbReference type="EMBL" id="BFAZ01000009">
    <property type="protein sequence ID" value="GBF43706.1"/>
    <property type="molecule type" value="Genomic_DNA"/>
</dbReference>
<dbReference type="RefSeq" id="WP_165779507.1">
    <property type="nucleotide sequence ID" value="NZ_BFAZ01000009.1"/>
</dbReference>
<name>A0A2P2DGE0_9LEPT</name>
<keyword evidence="1" id="KW-0472">Membrane</keyword>
<reference evidence="3" key="1">
    <citation type="journal article" date="2019" name="Microbiol. Immunol.">
        <title>Molecular and phenotypic characterization of Leptospira johnsonii sp. nov., Leptospira ellinghausenii sp. nov. and Leptospira ryugenii sp. nov. isolated from soil and water in Japan.</title>
        <authorList>
            <person name="Masuzawa T."/>
            <person name="Saito M."/>
            <person name="Nakao R."/>
            <person name="Nikaido Y."/>
            <person name="Matsumoto M."/>
            <person name="Ogawa M."/>
            <person name="Yokoyama M."/>
            <person name="Hidaka Y."/>
            <person name="Tomita J."/>
            <person name="Sakakibara K."/>
            <person name="Suzuki K."/>
            <person name="Yasuda S."/>
            <person name="Sato H."/>
            <person name="Yamaguchi M."/>
            <person name="Yoshida S.I."/>
            <person name="Koizumi N."/>
            <person name="Kawamura Y."/>
        </authorList>
    </citation>
    <scope>NUCLEOTIDE SEQUENCE [LARGE SCALE GENOMIC DNA]</scope>
    <source>
        <strain evidence="3">E18</strain>
    </source>
</reference>
<proteinExistence type="predicted"/>
<protein>
    <submittedName>
        <fullName evidence="2">Uncharacterized protein</fullName>
    </submittedName>
</protein>
<dbReference type="AlphaFoldDB" id="A0A2P2DGE0"/>
<dbReference type="Proteomes" id="UP000245206">
    <property type="component" value="Unassembled WGS sequence"/>
</dbReference>
<evidence type="ECO:0000313" key="3">
    <source>
        <dbReference type="Proteomes" id="UP000245206"/>
    </source>
</evidence>
<accession>A0A2P2DGE0</accession>
<keyword evidence="3" id="KW-1185">Reference proteome</keyword>
<feature type="transmembrane region" description="Helical" evidence="1">
    <location>
        <begin position="30"/>
        <end position="55"/>
    </location>
</feature>
<keyword evidence="1" id="KW-0812">Transmembrane</keyword>
<evidence type="ECO:0000313" key="2">
    <source>
        <dbReference type="EMBL" id="GBF43706.1"/>
    </source>
</evidence>
<sequence length="56" mass="6266">MKKPAGFAGSHNLTSIVSKEESNLSYFLDFFFAAFFLAAFFFAAFFLATIVIVLIF</sequence>
<evidence type="ECO:0000256" key="1">
    <source>
        <dbReference type="SAM" id="Phobius"/>
    </source>
</evidence>
<organism evidence="2 3">
    <name type="scientific">Leptospira ellinghausenii</name>
    <dbReference type="NCBI Taxonomy" id="1917822"/>
    <lineage>
        <taxon>Bacteria</taxon>
        <taxon>Pseudomonadati</taxon>
        <taxon>Spirochaetota</taxon>
        <taxon>Spirochaetia</taxon>
        <taxon>Leptospirales</taxon>
        <taxon>Leptospiraceae</taxon>
        <taxon>Leptospira</taxon>
    </lineage>
</organism>
<keyword evidence="1" id="KW-1133">Transmembrane helix</keyword>
<gene>
    <name evidence="2" type="ORF">LPTSP2_30090</name>
</gene>
<comment type="caution">
    <text evidence="2">The sequence shown here is derived from an EMBL/GenBank/DDBJ whole genome shotgun (WGS) entry which is preliminary data.</text>
</comment>